<dbReference type="RefSeq" id="WP_201833520.1">
    <property type="nucleotide sequence ID" value="NZ_JAERRK010000003.1"/>
</dbReference>
<feature type="compositionally biased region" description="Polar residues" evidence="1">
    <location>
        <begin position="27"/>
        <end position="40"/>
    </location>
</feature>
<dbReference type="AlphaFoldDB" id="A0A937EH77"/>
<gene>
    <name evidence="2" type="ORF">JK359_08410</name>
</gene>
<feature type="compositionally biased region" description="Acidic residues" evidence="1">
    <location>
        <begin position="9"/>
        <end position="18"/>
    </location>
</feature>
<proteinExistence type="predicted"/>
<evidence type="ECO:0000313" key="2">
    <source>
        <dbReference type="EMBL" id="MBL1082004.1"/>
    </source>
</evidence>
<dbReference type="Proteomes" id="UP000661858">
    <property type="component" value="Unassembled WGS sequence"/>
</dbReference>
<evidence type="ECO:0000256" key="1">
    <source>
        <dbReference type="SAM" id="MobiDB-lite"/>
    </source>
</evidence>
<reference evidence="2" key="1">
    <citation type="submission" date="2021-01" db="EMBL/GenBank/DDBJ databases">
        <title>WGS of actinomycetes isolated from Thailand.</title>
        <authorList>
            <person name="Thawai C."/>
        </authorList>
    </citation>
    <scope>NUCLEOTIDE SEQUENCE</scope>
    <source>
        <strain evidence="2">RCU-197</strain>
    </source>
</reference>
<dbReference type="EMBL" id="JAERRK010000003">
    <property type="protein sequence ID" value="MBL1082004.1"/>
    <property type="molecule type" value="Genomic_DNA"/>
</dbReference>
<name>A0A937EH77_9ACTN</name>
<protein>
    <submittedName>
        <fullName evidence="2">Uncharacterized protein</fullName>
    </submittedName>
</protein>
<keyword evidence="3" id="KW-1185">Reference proteome</keyword>
<organism evidence="2 3">
    <name type="scientific">Streptomyces actinomycinicus</name>
    <dbReference type="NCBI Taxonomy" id="1695166"/>
    <lineage>
        <taxon>Bacteria</taxon>
        <taxon>Bacillati</taxon>
        <taxon>Actinomycetota</taxon>
        <taxon>Actinomycetes</taxon>
        <taxon>Kitasatosporales</taxon>
        <taxon>Streptomycetaceae</taxon>
        <taxon>Streptomyces</taxon>
    </lineage>
</organism>
<evidence type="ECO:0000313" key="3">
    <source>
        <dbReference type="Proteomes" id="UP000661858"/>
    </source>
</evidence>
<comment type="caution">
    <text evidence="2">The sequence shown here is derived from an EMBL/GenBank/DDBJ whole genome shotgun (WGS) entry which is preliminary data.</text>
</comment>
<sequence length="468" mass="52346">MSELANDSEWNEADEEVSELGAVEAASNLSQPTELSSTEKNVVRDLSSHKIDIKETGEDYLSFSAHPNWDEGAAYGTAIPRQQSSLLLNQLQLGVNSCKKWAGITIPSRGYVEVLLRANSAFLPSSNSLLRSLMHAVPEEVDGDCKHKLEANAFLTVSAGVLNARDRIPSLHVSDSGICMEISAPSPACHVLANVGYQHRARFPLSVKVEFGSPSQQDELEAEAELLLNSFVYELEVRNGAKMRLVRWPTRTDRRHRLRRERPSRVVRFPRTKIDPDVSVLFGFAGSATGNPSLAFLSYYQVLENFFPVAIRRSALRQLELELSDQRFDASQDKYLMRILSVAENAASSSESTQLRVLLQEFVRGGVLQDFFTEHDWGKYFSKQGPIRGITDSINPENRNTPLAHQVADRVYRIRNRIVHSKDDPKYQNVPALLPQSDEAEALGPDIDLVRLLAFEVILSTQSTRRNG</sequence>
<accession>A0A937EH77</accession>
<feature type="region of interest" description="Disordered" evidence="1">
    <location>
        <begin position="1"/>
        <end position="41"/>
    </location>
</feature>